<dbReference type="Pfam" id="PF14301">
    <property type="entry name" value="DUF4376"/>
    <property type="match status" value="1"/>
</dbReference>
<evidence type="ECO:0000313" key="2">
    <source>
        <dbReference type="EMBL" id="VEE92969.1"/>
    </source>
</evidence>
<gene>
    <name evidence="2" type="ORF">NCTC8529_02113</name>
</gene>
<name>A0AAX3FQ10_ACTEU</name>
<dbReference type="Proteomes" id="UP000268529">
    <property type="component" value="Chromosome"/>
</dbReference>
<dbReference type="InterPro" id="IPR025484">
    <property type="entry name" value="DUF4376"/>
</dbReference>
<evidence type="ECO:0000313" key="3">
    <source>
        <dbReference type="Proteomes" id="UP000268529"/>
    </source>
</evidence>
<protein>
    <recommendedName>
        <fullName evidence="1">DUF4376 domain-containing protein</fullName>
    </recommendedName>
</protein>
<dbReference type="RefSeq" id="WP_039196584.1">
    <property type="nucleotide sequence ID" value="NZ_LR134310.1"/>
</dbReference>
<reference evidence="2 3" key="1">
    <citation type="submission" date="2018-12" db="EMBL/GenBank/DDBJ databases">
        <authorList>
            <consortium name="Pathogen Informatics"/>
        </authorList>
    </citation>
    <scope>NUCLEOTIDE SEQUENCE [LARGE SCALE GENOMIC DNA]</scope>
    <source>
        <strain evidence="2 3">NCTC8529</strain>
    </source>
</reference>
<accession>A0AAX3FQ10</accession>
<dbReference type="GeneID" id="92744715"/>
<proteinExistence type="predicted"/>
<dbReference type="AlphaFoldDB" id="A0AAX3FQ10"/>
<dbReference type="EMBL" id="LR134310">
    <property type="protein sequence ID" value="VEE92969.1"/>
    <property type="molecule type" value="Genomic_DNA"/>
</dbReference>
<feature type="domain" description="DUF4376" evidence="1">
    <location>
        <begin position="88"/>
        <end position="193"/>
    </location>
</feature>
<evidence type="ECO:0000259" key="1">
    <source>
        <dbReference type="Pfam" id="PF14301"/>
    </source>
</evidence>
<sequence>MTIYFKDGGFYQSDNGGFVPDGAVIVKNDDYILLIEGQASGKQIITNNNGYPVLIDPRPSPYHTLNGIQWEINKEQKAAKKAEEISKVRDKINALRDKKNSTGVYVESLGKWFDNNEPAYQNLLGFKASIDLIGDTKTAWICADNSVMPNFGKSELTAVIAKIMQDKTANVQNALVHKMALEHTDNPEEYDYSTGWTKTYEDYIKEQQDEK</sequence>
<organism evidence="2 3">
    <name type="scientific">Actinobacillus equuli</name>
    <dbReference type="NCBI Taxonomy" id="718"/>
    <lineage>
        <taxon>Bacteria</taxon>
        <taxon>Pseudomonadati</taxon>
        <taxon>Pseudomonadota</taxon>
        <taxon>Gammaproteobacteria</taxon>
        <taxon>Pasteurellales</taxon>
        <taxon>Pasteurellaceae</taxon>
        <taxon>Actinobacillus</taxon>
    </lineage>
</organism>